<dbReference type="InterPro" id="IPR046346">
    <property type="entry name" value="Aminoacid_DH-like_N_sf"/>
</dbReference>
<dbReference type="GO" id="GO:0005829">
    <property type="term" value="C:cytosol"/>
    <property type="evidence" value="ECO:0007669"/>
    <property type="project" value="TreeGrafter"/>
</dbReference>
<feature type="domain" description="Shikimate dehydrogenase substrate binding N-terminal" evidence="3">
    <location>
        <begin position="7"/>
        <end position="88"/>
    </location>
</feature>
<dbReference type="Pfam" id="PF08501">
    <property type="entry name" value="Shikimate_dh_N"/>
    <property type="match status" value="1"/>
</dbReference>
<dbReference type="InterPro" id="IPR036291">
    <property type="entry name" value="NAD(P)-bd_dom_sf"/>
</dbReference>
<dbReference type="InterPro" id="IPR013708">
    <property type="entry name" value="Shikimate_DH-bd_N"/>
</dbReference>
<organism evidence="4 5">
    <name type="scientific">Mycetocola miduiensis</name>
    <dbReference type="NCBI Taxonomy" id="995034"/>
    <lineage>
        <taxon>Bacteria</taxon>
        <taxon>Bacillati</taxon>
        <taxon>Actinomycetota</taxon>
        <taxon>Actinomycetes</taxon>
        <taxon>Micrococcales</taxon>
        <taxon>Microbacteriaceae</taxon>
        <taxon>Mycetocola</taxon>
    </lineage>
</organism>
<dbReference type="AlphaFoldDB" id="A0A1I5DKZ1"/>
<evidence type="ECO:0000256" key="2">
    <source>
        <dbReference type="ARBA" id="ARBA00023141"/>
    </source>
</evidence>
<dbReference type="InterPro" id="IPR022893">
    <property type="entry name" value="Shikimate_DH_fam"/>
</dbReference>
<name>A0A1I5DKZ1_9MICO</name>
<evidence type="ECO:0000313" key="5">
    <source>
        <dbReference type="Proteomes" id="UP000198867"/>
    </source>
</evidence>
<keyword evidence="5" id="KW-1185">Reference proteome</keyword>
<dbReference type="GO" id="GO:0004764">
    <property type="term" value="F:shikimate 3-dehydrogenase (NADP+) activity"/>
    <property type="evidence" value="ECO:0007669"/>
    <property type="project" value="InterPro"/>
</dbReference>
<dbReference type="Proteomes" id="UP000198867">
    <property type="component" value="Unassembled WGS sequence"/>
</dbReference>
<dbReference type="Gene3D" id="3.40.50.10860">
    <property type="entry name" value="Leucine Dehydrogenase, chain A, domain 1"/>
    <property type="match status" value="1"/>
</dbReference>
<reference evidence="5" key="1">
    <citation type="submission" date="2016-10" db="EMBL/GenBank/DDBJ databases">
        <authorList>
            <person name="Varghese N."/>
            <person name="Submissions S."/>
        </authorList>
    </citation>
    <scope>NUCLEOTIDE SEQUENCE [LARGE SCALE GENOMIC DNA]</scope>
    <source>
        <strain evidence="5">CGMCC 1.11101</strain>
    </source>
</reference>
<dbReference type="RefSeq" id="WP_090712776.1">
    <property type="nucleotide sequence ID" value="NZ_FOVM01000010.1"/>
</dbReference>
<dbReference type="EMBL" id="FOVM01000010">
    <property type="protein sequence ID" value="SFN99892.1"/>
    <property type="molecule type" value="Genomic_DNA"/>
</dbReference>
<sequence>MVARLAVYGSPIAHSRSPILHRTAYHLLGFDWEYGSRDVIAADLPGVIRSLDDDWRGLSLTMPLKQAAYQLANTRDAMAELTGAVNTLRFVGSGAERTLFGYNTDVAGITRALAAVGVTVAPHVHVLGGGATAASAVVAAAELGALSVSVLARSPGKSESLIALGHRAGLTVDLVRFEDVGRLPQPQLVVNTLPGGSPPPVSYPVPVIAGAALLDVAYDPWPSELASRWADAGGPVANGLSMLVHQALIQVRIFAFNDPFQPVEDEENVLAAMLASVGLDMSGRPNA</sequence>
<dbReference type="GO" id="GO:0050661">
    <property type="term" value="F:NADP binding"/>
    <property type="evidence" value="ECO:0007669"/>
    <property type="project" value="TreeGrafter"/>
</dbReference>
<accession>A0A1I5DKZ1</accession>
<keyword evidence="2" id="KW-0057">Aromatic amino acid biosynthesis</keyword>
<dbReference type="STRING" id="995034.SAMN05216219_2951"/>
<dbReference type="GO" id="GO:0009073">
    <property type="term" value="P:aromatic amino acid family biosynthetic process"/>
    <property type="evidence" value="ECO:0007669"/>
    <property type="project" value="UniProtKB-KW"/>
</dbReference>
<protein>
    <submittedName>
        <fullName evidence="4">Shikimate dehydrogenase</fullName>
    </submittedName>
</protein>
<dbReference type="GO" id="GO:0019632">
    <property type="term" value="P:shikimate metabolic process"/>
    <property type="evidence" value="ECO:0007669"/>
    <property type="project" value="TreeGrafter"/>
</dbReference>
<comment type="pathway">
    <text evidence="1">Metabolic intermediate biosynthesis; chorismate biosynthesis; chorismate from D-erythrose 4-phosphate and phosphoenolpyruvate: step 4/7.</text>
</comment>
<gene>
    <name evidence="4" type="ORF">SAMN05216219_2951</name>
</gene>
<proteinExistence type="predicted"/>
<evidence type="ECO:0000256" key="1">
    <source>
        <dbReference type="ARBA" id="ARBA00004871"/>
    </source>
</evidence>
<evidence type="ECO:0000313" key="4">
    <source>
        <dbReference type="EMBL" id="SFN99892.1"/>
    </source>
</evidence>
<dbReference type="Gene3D" id="3.40.50.720">
    <property type="entry name" value="NAD(P)-binding Rossmann-like Domain"/>
    <property type="match status" value="1"/>
</dbReference>
<dbReference type="SUPFAM" id="SSF51735">
    <property type="entry name" value="NAD(P)-binding Rossmann-fold domains"/>
    <property type="match status" value="1"/>
</dbReference>
<evidence type="ECO:0000259" key="3">
    <source>
        <dbReference type="Pfam" id="PF08501"/>
    </source>
</evidence>
<dbReference type="PANTHER" id="PTHR21089">
    <property type="entry name" value="SHIKIMATE DEHYDROGENASE"/>
    <property type="match status" value="1"/>
</dbReference>
<keyword evidence="2" id="KW-0028">Amino-acid biosynthesis</keyword>
<dbReference type="GO" id="GO:0009423">
    <property type="term" value="P:chorismate biosynthetic process"/>
    <property type="evidence" value="ECO:0007669"/>
    <property type="project" value="TreeGrafter"/>
</dbReference>
<dbReference type="PANTHER" id="PTHR21089:SF1">
    <property type="entry name" value="BIFUNCTIONAL 3-DEHYDROQUINATE DEHYDRATASE_SHIKIMATE DEHYDROGENASE, CHLOROPLASTIC"/>
    <property type="match status" value="1"/>
</dbReference>
<dbReference type="OrthoDB" id="9776868at2"/>
<dbReference type="SUPFAM" id="SSF53223">
    <property type="entry name" value="Aminoacid dehydrogenase-like, N-terminal domain"/>
    <property type="match status" value="1"/>
</dbReference>